<feature type="non-terminal residue" evidence="1">
    <location>
        <position position="1"/>
    </location>
</feature>
<evidence type="ECO:0000313" key="1">
    <source>
        <dbReference type="EMBL" id="KNC23047.1"/>
    </source>
</evidence>
<proteinExistence type="predicted"/>
<name>A0A0L0BSM9_LUCCU</name>
<dbReference type="Proteomes" id="UP000037069">
    <property type="component" value="Unassembled WGS sequence"/>
</dbReference>
<sequence length="472" mass="55085">VNMDSSENIRFTASRLSLPLFMITKFERATIQYFQHVLGMKKYSCSITNHRNLNGSGKCRIRDLGKSWHLPPNRYDTSKIPFDSKCGMGGAYWPKIYTHQAKPRPCFRQTPNSFYNTPTITERLFVPCLRTKGIFLSNARERRATSRCMISNIGACYKNPSEPGPTTYNPTCKQHTNKSVSNVKKPNPHLFYSLSTVPVKINSIHTRHTSFTGAPGRYEIRYPNICPCSTKRVYQPQIDLIIDKEKRKKFRRLPYEVIKAIFFTSPDWRHVKGRGFCHLFKGANPFKPALSTQEGKKQKNILLYPDSKYIAMINNPLRAPLSLRPKSISTIKPQIKFNCIAKRVTRKQLRNNKKIAFSSTQERFRDSYRLPILTLSQQEQLKQSLPYERQFRDHPIMNKLPSDIKSKLYQTPKHMQLNYEPKLRKKIFKFQPLPQAKVLVTENNLNIREAHREGYYLKILEANNFFKENILL</sequence>
<accession>A0A0L0BSM9</accession>
<protein>
    <submittedName>
        <fullName evidence="1">Uncharacterized protein</fullName>
    </submittedName>
</protein>
<organism evidence="1 2">
    <name type="scientific">Lucilia cuprina</name>
    <name type="common">Green bottle fly</name>
    <name type="synonym">Australian sheep blowfly</name>
    <dbReference type="NCBI Taxonomy" id="7375"/>
    <lineage>
        <taxon>Eukaryota</taxon>
        <taxon>Metazoa</taxon>
        <taxon>Ecdysozoa</taxon>
        <taxon>Arthropoda</taxon>
        <taxon>Hexapoda</taxon>
        <taxon>Insecta</taxon>
        <taxon>Pterygota</taxon>
        <taxon>Neoptera</taxon>
        <taxon>Endopterygota</taxon>
        <taxon>Diptera</taxon>
        <taxon>Brachycera</taxon>
        <taxon>Muscomorpha</taxon>
        <taxon>Oestroidea</taxon>
        <taxon>Calliphoridae</taxon>
        <taxon>Luciliinae</taxon>
        <taxon>Lucilia</taxon>
    </lineage>
</organism>
<dbReference type="AlphaFoldDB" id="A0A0L0BSM9"/>
<gene>
    <name evidence="1" type="ORF">FF38_12185</name>
</gene>
<comment type="caution">
    <text evidence="1">The sequence shown here is derived from an EMBL/GenBank/DDBJ whole genome shotgun (WGS) entry which is preliminary data.</text>
</comment>
<dbReference type="OMA" id="FRRQPFE"/>
<dbReference type="EMBL" id="JRES01001422">
    <property type="protein sequence ID" value="KNC23047.1"/>
    <property type="molecule type" value="Genomic_DNA"/>
</dbReference>
<dbReference type="OrthoDB" id="6275292at2759"/>
<keyword evidence="2" id="KW-1185">Reference proteome</keyword>
<evidence type="ECO:0000313" key="2">
    <source>
        <dbReference type="Proteomes" id="UP000037069"/>
    </source>
</evidence>
<reference evidence="1 2" key="1">
    <citation type="journal article" date="2015" name="Nat. Commun.">
        <title>Lucilia cuprina genome unlocks parasitic fly biology to underpin future interventions.</title>
        <authorList>
            <person name="Anstead C.A."/>
            <person name="Korhonen P.K."/>
            <person name="Young N.D."/>
            <person name="Hall R.S."/>
            <person name="Jex A.R."/>
            <person name="Murali S.C."/>
            <person name="Hughes D.S."/>
            <person name="Lee S.F."/>
            <person name="Perry T."/>
            <person name="Stroehlein A.J."/>
            <person name="Ansell B.R."/>
            <person name="Breugelmans B."/>
            <person name="Hofmann A."/>
            <person name="Qu J."/>
            <person name="Dugan S."/>
            <person name="Lee S.L."/>
            <person name="Chao H."/>
            <person name="Dinh H."/>
            <person name="Han Y."/>
            <person name="Doddapaneni H.V."/>
            <person name="Worley K.C."/>
            <person name="Muzny D.M."/>
            <person name="Ioannidis P."/>
            <person name="Waterhouse R.M."/>
            <person name="Zdobnov E.M."/>
            <person name="James P.J."/>
            <person name="Bagnall N.H."/>
            <person name="Kotze A.C."/>
            <person name="Gibbs R.A."/>
            <person name="Richards S."/>
            <person name="Batterham P."/>
            <person name="Gasser R.B."/>
        </authorList>
    </citation>
    <scope>NUCLEOTIDE SEQUENCE [LARGE SCALE GENOMIC DNA]</scope>
    <source>
        <strain evidence="1 2">LS</strain>
        <tissue evidence="1">Full body</tissue>
    </source>
</reference>